<dbReference type="InterPro" id="IPR013383">
    <property type="entry name" value="CRISPR-assoc_prot_DxTHG_CS"/>
</dbReference>
<name>A0A554WUU9_9BURK</name>
<dbReference type="OrthoDB" id="5793884at2"/>
<dbReference type="NCBIfam" id="TIGR02221">
    <property type="entry name" value="cas_TM1812"/>
    <property type="match status" value="1"/>
</dbReference>
<dbReference type="Proteomes" id="UP000320225">
    <property type="component" value="Unassembled WGS sequence"/>
</dbReference>
<keyword evidence="2" id="KW-1185">Reference proteome</keyword>
<dbReference type="NCBIfam" id="TIGR02549">
    <property type="entry name" value="CRISPR_DxTHG"/>
    <property type="match status" value="1"/>
</dbReference>
<dbReference type="AlphaFoldDB" id="A0A554WUU9"/>
<dbReference type="InterPro" id="IPR011742">
    <property type="entry name" value="CRISPR-assoc_prot_TM1812"/>
</dbReference>
<dbReference type="RefSeq" id="WP_143892690.1">
    <property type="nucleotide sequence ID" value="NZ_VJND01000001.1"/>
</dbReference>
<dbReference type="SUPFAM" id="SSF160980">
    <property type="entry name" value="SSO1389-like"/>
    <property type="match status" value="1"/>
</dbReference>
<proteinExistence type="predicted"/>
<protein>
    <submittedName>
        <fullName evidence="1">CRISPR-associated protein</fullName>
    </submittedName>
</protein>
<reference evidence="1 2" key="1">
    <citation type="submission" date="2019-07" db="EMBL/GenBank/DDBJ databases">
        <title>Tepidimonas sediminis YIM 72259 draft genome.</title>
        <authorList>
            <person name="Da Costa M.S."/>
            <person name="Froufe H.J.C."/>
            <person name="Egas C."/>
            <person name="Albuquerque L."/>
        </authorList>
    </citation>
    <scope>NUCLEOTIDE SEQUENCE [LARGE SCALE GENOMIC DNA]</scope>
    <source>
        <strain evidence="1 2">YIM 72259</strain>
    </source>
</reference>
<organism evidence="1 2">
    <name type="scientific">Tepidimonas sediminis</name>
    <dbReference type="NCBI Taxonomy" id="2588941"/>
    <lineage>
        <taxon>Bacteria</taxon>
        <taxon>Pseudomonadati</taxon>
        <taxon>Pseudomonadota</taxon>
        <taxon>Betaproteobacteria</taxon>
        <taxon>Burkholderiales</taxon>
        <taxon>Tepidimonas</taxon>
    </lineage>
</organism>
<evidence type="ECO:0000313" key="2">
    <source>
        <dbReference type="Proteomes" id="UP000320225"/>
    </source>
</evidence>
<gene>
    <name evidence="1" type="ORF">Tsedi_00188</name>
</gene>
<comment type="caution">
    <text evidence="1">The sequence shown here is derived from an EMBL/GenBank/DDBJ whole genome shotgun (WGS) entry which is preliminary data.</text>
</comment>
<accession>A0A554WUU9</accession>
<evidence type="ECO:0000313" key="1">
    <source>
        <dbReference type="EMBL" id="TSE27355.1"/>
    </source>
</evidence>
<dbReference type="EMBL" id="VJND01000001">
    <property type="protein sequence ID" value="TSE27355.1"/>
    <property type="molecule type" value="Genomic_DNA"/>
</dbReference>
<sequence>MTTLISFLGKSQLDSRSGYRTACYRFADGRQYETAYFGLALADHLQAQRVLLLGTSSSMWDLLVESTVGDDADEALRLELMEAVRAGSVTESLLEALHPALQRRLGRPVATLLIPFAAEFADQQALLQRLADHLARGEHAVLDVTHGFRHLAMLGLSAARYLAHARGVSVEAIYYGALDMTEGGVTPVVELSGLSHLQEWAEVLSACEASGDFARLAPLLARDGLAAEHVQALVRGWQLLGAMNVADAARVLRPVVRALTEPLHGASELYRAQLARMLRWTQAEALHEQLRLLALQALQRQDLLRAAVLGLESFLTREVASIGGDPLDYQARERAAAQFQQALREGEHPDWKRSAYWLLNNVRNALAHASRPTYRPHAQLMQNPERLRRELEATLNRLTNTPV</sequence>